<accession>A0A8H5M5L7</accession>
<feature type="domain" description="Auxiliary Activity family 9 catalytic" evidence="15">
    <location>
        <begin position="21"/>
        <end position="224"/>
    </location>
</feature>
<keyword evidence="9" id="KW-0624">Polysaccharide degradation</keyword>
<keyword evidence="2" id="KW-0479">Metal-binding</keyword>
<comment type="similarity">
    <text evidence="10">Belongs to the polysaccharide monooxygenase AA9 family.</text>
</comment>
<feature type="chain" id="PRO_5034634490" description="lytic cellulose monooxygenase (C4-dehydrogenating)" evidence="14">
    <location>
        <begin position="21"/>
        <end position="329"/>
    </location>
</feature>
<feature type="region of interest" description="Disordered" evidence="13">
    <location>
        <begin position="248"/>
        <end position="288"/>
    </location>
</feature>
<feature type="signal peptide" evidence="14">
    <location>
        <begin position="1"/>
        <end position="20"/>
    </location>
</feature>
<dbReference type="GO" id="GO:0046872">
    <property type="term" value="F:metal ion binding"/>
    <property type="evidence" value="ECO:0007669"/>
    <property type="project" value="UniProtKB-KW"/>
</dbReference>
<dbReference type="Gene3D" id="2.70.50.70">
    <property type="match status" value="1"/>
</dbReference>
<dbReference type="InterPro" id="IPR005103">
    <property type="entry name" value="AA9_LPMO"/>
</dbReference>
<gene>
    <name evidence="16" type="ORF">D9615_005630</name>
</gene>
<evidence type="ECO:0000256" key="13">
    <source>
        <dbReference type="SAM" id="MobiDB-lite"/>
    </source>
</evidence>
<dbReference type="CDD" id="cd21175">
    <property type="entry name" value="LPMO_AA9"/>
    <property type="match status" value="1"/>
</dbReference>
<evidence type="ECO:0000256" key="5">
    <source>
        <dbReference type="ARBA" id="ARBA00023008"/>
    </source>
</evidence>
<dbReference type="EMBL" id="JAACJP010000010">
    <property type="protein sequence ID" value="KAF5381564.1"/>
    <property type="molecule type" value="Genomic_DNA"/>
</dbReference>
<evidence type="ECO:0000256" key="11">
    <source>
        <dbReference type="ARBA" id="ARBA00045077"/>
    </source>
</evidence>
<evidence type="ECO:0000259" key="15">
    <source>
        <dbReference type="Pfam" id="PF03443"/>
    </source>
</evidence>
<dbReference type="InterPro" id="IPR049892">
    <property type="entry name" value="AA9"/>
</dbReference>
<keyword evidence="4" id="KW-0560">Oxidoreductase</keyword>
<evidence type="ECO:0000256" key="1">
    <source>
        <dbReference type="ARBA" id="ARBA00001973"/>
    </source>
</evidence>
<evidence type="ECO:0000256" key="10">
    <source>
        <dbReference type="ARBA" id="ARBA00044502"/>
    </source>
</evidence>
<evidence type="ECO:0000256" key="7">
    <source>
        <dbReference type="ARBA" id="ARBA00023157"/>
    </source>
</evidence>
<dbReference type="GO" id="GO:0004497">
    <property type="term" value="F:monooxygenase activity"/>
    <property type="evidence" value="ECO:0007669"/>
    <property type="project" value="UniProtKB-KW"/>
</dbReference>
<keyword evidence="7" id="KW-1015">Disulfide bond</keyword>
<comment type="cofactor">
    <cofactor evidence="1">
        <name>Cu(2+)</name>
        <dbReference type="ChEBI" id="CHEBI:29036"/>
    </cofactor>
</comment>
<dbReference type="OrthoDB" id="4849160at2759"/>
<comment type="caution">
    <text evidence="16">The sequence shown here is derived from an EMBL/GenBank/DDBJ whole genome shotgun (WGS) entry which is preliminary data.</text>
</comment>
<evidence type="ECO:0000256" key="8">
    <source>
        <dbReference type="ARBA" id="ARBA00023277"/>
    </source>
</evidence>
<sequence length="329" mass="33308">MKSLSSALILPLAFAASAFAHGFVSTVTIDGKVYKGNVPNGAKNPSIIRQINDVGPVKGANNAAVNCGLGAGPASQVAEAMPGSVVTFDWTGGDFSNWPHNTGPMFTYMASCGSTSCDKFDSKNAKWFKIQQVGRKSAGGEWAQADLMKTGVPASVTIPRTLAPGNYLIRHEILALHLANSPGGAEFYPACAQLHVGGSGTATPSPTELVSLPGAYSDNDPGIFDKDVFNARATYVFPGPKVAALAAGGGAGAGGNEAPAPAPAPTTTGTGAGPKPTPTKGTSGSCKLKKKVSASVNVNAKAAAATIRPRHLSRVMRGLIAGRASSSSS</sequence>
<evidence type="ECO:0000256" key="9">
    <source>
        <dbReference type="ARBA" id="ARBA00023326"/>
    </source>
</evidence>
<dbReference type="Proteomes" id="UP000565441">
    <property type="component" value="Unassembled WGS sequence"/>
</dbReference>
<organism evidence="16 17">
    <name type="scientific">Tricholomella constricta</name>
    <dbReference type="NCBI Taxonomy" id="117010"/>
    <lineage>
        <taxon>Eukaryota</taxon>
        <taxon>Fungi</taxon>
        <taxon>Dikarya</taxon>
        <taxon>Basidiomycota</taxon>
        <taxon>Agaricomycotina</taxon>
        <taxon>Agaricomycetes</taxon>
        <taxon>Agaricomycetidae</taxon>
        <taxon>Agaricales</taxon>
        <taxon>Tricholomatineae</taxon>
        <taxon>Lyophyllaceae</taxon>
        <taxon>Tricholomella</taxon>
    </lineage>
</organism>
<keyword evidence="14" id="KW-0732">Signal</keyword>
<dbReference type="PANTHER" id="PTHR33353:SF6">
    <property type="entry name" value="ENDOGLUCANASE IV"/>
    <property type="match status" value="1"/>
</dbReference>
<protein>
    <recommendedName>
        <fullName evidence="12">lytic cellulose monooxygenase (C4-dehydrogenating)</fullName>
        <ecNumber evidence="12">1.14.99.56</ecNumber>
    </recommendedName>
</protein>
<name>A0A8H5M5L7_9AGAR</name>
<evidence type="ECO:0000256" key="3">
    <source>
        <dbReference type="ARBA" id="ARBA00023001"/>
    </source>
</evidence>
<evidence type="ECO:0000256" key="12">
    <source>
        <dbReference type="ARBA" id="ARBA00047174"/>
    </source>
</evidence>
<evidence type="ECO:0000256" key="6">
    <source>
        <dbReference type="ARBA" id="ARBA00023033"/>
    </source>
</evidence>
<evidence type="ECO:0000256" key="14">
    <source>
        <dbReference type="SAM" id="SignalP"/>
    </source>
</evidence>
<evidence type="ECO:0000256" key="4">
    <source>
        <dbReference type="ARBA" id="ARBA00023002"/>
    </source>
</evidence>
<keyword evidence="6" id="KW-0503">Monooxygenase</keyword>
<dbReference type="Pfam" id="PF03443">
    <property type="entry name" value="AA9"/>
    <property type="match status" value="1"/>
</dbReference>
<keyword evidence="3" id="KW-0136">Cellulose degradation</keyword>
<keyword evidence="5" id="KW-0186">Copper</keyword>
<comment type="catalytic activity">
    <reaction evidence="11">
        <text>[(1-&gt;4)-beta-D-glucosyl]n+m + reduced acceptor + O2 = 4-dehydro-beta-D-glucosyl-[(1-&gt;4)-beta-D-glucosyl]n-1 + [(1-&gt;4)-beta-D-glucosyl]m + acceptor + H2O.</text>
        <dbReference type="EC" id="1.14.99.56"/>
    </reaction>
</comment>
<keyword evidence="17" id="KW-1185">Reference proteome</keyword>
<dbReference type="GO" id="GO:0030245">
    <property type="term" value="P:cellulose catabolic process"/>
    <property type="evidence" value="ECO:0007669"/>
    <property type="project" value="UniProtKB-KW"/>
</dbReference>
<dbReference type="EC" id="1.14.99.56" evidence="12"/>
<keyword evidence="8" id="KW-0119">Carbohydrate metabolism</keyword>
<reference evidence="16 17" key="1">
    <citation type="journal article" date="2020" name="ISME J.">
        <title>Uncovering the hidden diversity of litter-decomposition mechanisms in mushroom-forming fungi.</title>
        <authorList>
            <person name="Floudas D."/>
            <person name="Bentzer J."/>
            <person name="Ahren D."/>
            <person name="Johansson T."/>
            <person name="Persson P."/>
            <person name="Tunlid A."/>
        </authorList>
    </citation>
    <scope>NUCLEOTIDE SEQUENCE [LARGE SCALE GENOMIC DNA]</scope>
    <source>
        <strain evidence="16 17">CBS 661.87</strain>
    </source>
</reference>
<proteinExistence type="inferred from homology"/>
<dbReference type="AlphaFoldDB" id="A0A8H5M5L7"/>
<evidence type="ECO:0000256" key="2">
    <source>
        <dbReference type="ARBA" id="ARBA00022723"/>
    </source>
</evidence>
<evidence type="ECO:0000313" key="17">
    <source>
        <dbReference type="Proteomes" id="UP000565441"/>
    </source>
</evidence>
<evidence type="ECO:0000313" key="16">
    <source>
        <dbReference type="EMBL" id="KAF5381564.1"/>
    </source>
</evidence>
<dbReference type="PANTHER" id="PTHR33353">
    <property type="entry name" value="PUTATIVE (AFU_ORTHOLOGUE AFUA_1G12560)-RELATED"/>
    <property type="match status" value="1"/>
</dbReference>